<dbReference type="EMBL" id="BAABME010004625">
    <property type="protein sequence ID" value="GAA0162989.1"/>
    <property type="molecule type" value="Genomic_DNA"/>
</dbReference>
<proteinExistence type="predicted"/>
<keyword evidence="3 7" id="KW-1133">Transmembrane helix</keyword>
<feature type="domain" description="GTD-binding" evidence="8">
    <location>
        <begin position="68"/>
        <end position="166"/>
    </location>
</feature>
<keyword evidence="10" id="KW-1185">Reference proteome</keyword>
<reference evidence="9 10" key="1">
    <citation type="submission" date="2024-01" db="EMBL/GenBank/DDBJ databases">
        <title>The complete chloroplast genome sequence of Lithospermum erythrorhizon: insights into the phylogenetic relationship among Boraginaceae species and the maternal lineages of purple gromwells.</title>
        <authorList>
            <person name="Okada T."/>
            <person name="Watanabe K."/>
        </authorList>
    </citation>
    <scope>NUCLEOTIDE SEQUENCE [LARGE SCALE GENOMIC DNA]</scope>
</reference>
<protein>
    <recommendedName>
        <fullName evidence="8">GTD-binding domain-containing protein</fullName>
    </recommendedName>
</protein>
<evidence type="ECO:0000313" key="9">
    <source>
        <dbReference type="EMBL" id="GAA0162989.1"/>
    </source>
</evidence>
<dbReference type="GO" id="GO:0016020">
    <property type="term" value="C:membrane"/>
    <property type="evidence" value="ECO:0007669"/>
    <property type="project" value="UniProtKB-SubCell"/>
</dbReference>
<evidence type="ECO:0000256" key="1">
    <source>
        <dbReference type="ARBA" id="ARBA00004370"/>
    </source>
</evidence>
<sequence>MDLESSPPSTSLVKCSDCGCSCSSLMNRSLSGTCFRSVKRKFSSYEDEGKFLIPGFSVPQVARIEIGNEVDVLRETVENQQETIQDLCSELEEERNASSSAANEAMSMILRLQREKAEIEMEARQFKRFAEEKMAHDQQEILALEDVLYRREQSIESLTCEVQSYKHKMMSYGLSETEADSSGGLGSRIVSRNNSAVEDNNTNDQFDFPAYDYPRLRCSLNENHVYSAGDNEVPYDVEKYAFGETPRSRRHLKDLEFRINQLERTPKSIQSEGEFFSAKNVLEKVIVGQSPRHSRHLRNFSADSAGTSPRETEFTDSPTSVSIKRRYDPQLKEYSNLNKVDYASENGNDLTDRVYTIDSIHQDAPYNSIGKPKASNMFFDDYMKTPRESLNHSDLEDPEVKKMYMRLQALEADRESMRQAIISMRTDKAQLVLLKEIAQQLYKEMPPPRSTIVAKKSLFGLFSFMSVCKWIVSFIFWKNKARRCRYMCGMSSHHTGLLMLLDKGTRVGKWRCFSRIEM</sequence>
<comment type="subcellular location">
    <subcellularLocation>
        <location evidence="1">Membrane</location>
    </subcellularLocation>
</comment>
<gene>
    <name evidence="9" type="ORF">LIER_18967</name>
</gene>
<feature type="transmembrane region" description="Helical" evidence="7">
    <location>
        <begin position="458"/>
        <end position="477"/>
    </location>
</feature>
<evidence type="ECO:0000256" key="2">
    <source>
        <dbReference type="ARBA" id="ARBA00022692"/>
    </source>
</evidence>
<dbReference type="InterPro" id="IPR007656">
    <property type="entry name" value="GTD-bd"/>
</dbReference>
<dbReference type="PANTHER" id="PTHR31422:SF0">
    <property type="entry name" value="MYOSIN-BINDING PROTEIN 7"/>
    <property type="match status" value="1"/>
</dbReference>
<evidence type="ECO:0000256" key="6">
    <source>
        <dbReference type="SAM" id="MobiDB-lite"/>
    </source>
</evidence>
<feature type="region of interest" description="Disordered" evidence="6">
    <location>
        <begin position="299"/>
        <end position="322"/>
    </location>
</feature>
<feature type="coiled-coil region" evidence="5">
    <location>
        <begin position="400"/>
        <end position="427"/>
    </location>
</feature>
<accession>A0AAV3QG36</accession>
<dbReference type="Proteomes" id="UP001454036">
    <property type="component" value="Unassembled WGS sequence"/>
</dbReference>
<evidence type="ECO:0000256" key="5">
    <source>
        <dbReference type="SAM" id="Coils"/>
    </source>
</evidence>
<evidence type="ECO:0000256" key="3">
    <source>
        <dbReference type="ARBA" id="ARBA00022989"/>
    </source>
</evidence>
<feature type="coiled-coil region" evidence="5">
    <location>
        <begin position="70"/>
        <end position="132"/>
    </location>
</feature>
<dbReference type="AlphaFoldDB" id="A0AAV3QG36"/>
<evidence type="ECO:0000259" key="8">
    <source>
        <dbReference type="PROSITE" id="PS51775"/>
    </source>
</evidence>
<dbReference type="PROSITE" id="PS51775">
    <property type="entry name" value="GTD_BINDING"/>
    <property type="match status" value="1"/>
</dbReference>
<keyword evidence="4 7" id="KW-0472">Membrane</keyword>
<organism evidence="9 10">
    <name type="scientific">Lithospermum erythrorhizon</name>
    <name type="common">Purple gromwell</name>
    <name type="synonym">Lithospermum officinale var. erythrorhizon</name>
    <dbReference type="NCBI Taxonomy" id="34254"/>
    <lineage>
        <taxon>Eukaryota</taxon>
        <taxon>Viridiplantae</taxon>
        <taxon>Streptophyta</taxon>
        <taxon>Embryophyta</taxon>
        <taxon>Tracheophyta</taxon>
        <taxon>Spermatophyta</taxon>
        <taxon>Magnoliopsida</taxon>
        <taxon>eudicotyledons</taxon>
        <taxon>Gunneridae</taxon>
        <taxon>Pentapetalae</taxon>
        <taxon>asterids</taxon>
        <taxon>lamiids</taxon>
        <taxon>Boraginales</taxon>
        <taxon>Boraginaceae</taxon>
        <taxon>Boraginoideae</taxon>
        <taxon>Lithospermeae</taxon>
        <taxon>Lithospermum</taxon>
    </lineage>
</organism>
<keyword evidence="5" id="KW-0175">Coiled coil</keyword>
<evidence type="ECO:0000313" key="10">
    <source>
        <dbReference type="Proteomes" id="UP001454036"/>
    </source>
</evidence>
<keyword evidence="2 7" id="KW-0812">Transmembrane</keyword>
<dbReference type="Pfam" id="PF04576">
    <property type="entry name" value="Zein-binding"/>
    <property type="match status" value="1"/>
</dbReference>
<name>A0AAV3QG36_LITER</name>
<evidence type="ECO:0000256" key="4">
    <source>
        <dbReference type="ARBA" id="ARBA00023136"/>
    </source>
</evidence>
<dbReference type="PANTHER" id="PTHR31422">
    <property type="entry name" value="BNAANNG28530D PROTEIN"/>
    <property type="match status" value="1"/>
</dbReference>
<feature type="compositionally biased region" description="Polar residues" evidence="6">
    <location>
        <begin position="301"/>
        <end position="322"/>
    </location>
</feature>
<evidence type="ECO:0000256" key="7">
    <source>
        <dbReference type="SAM" id="Phobius"/>
    </source>
</evidence>
<comment type="caution">
    <text evidence="9">The sequence shown here is derived from an EMBL/GenBank/DDBJ whole genome shotgun (WGS) entry which is preliminary data.</text>
</comment>
<dbReference type="GO" id="GO:0080115">
    <property type="term" value="F:myosin XI tail binding"/>
    <property type="evidence" value="ECO:0007669"/>
    <property type="project" value="UniProtKB-ARBA"/>
</dbReference>